<dbReference type="NCBIfam" id="NF003952">
    <property type="entry name" value="PRK05450.1-5"/>
    <property type="match status" value="1"/>
</dbReference>
<evidence type="ECO:0000256" key="3">
    <source>
        <dbReference type="ARBA" id="ARBA00022985"/>
    </source>
</evidence>
<dbReference type="HOGENOM" id="CLU_065038_1_0_5"/>
<keyword evidence="5" id="KW-1185">Reference proteome</keyword>
<dbReference type="GO" id="GO:0009103">
    <property type="term" value="P:lipopolysaccharide biosynthetic process"/>
    <property type="evidence" value="ECO:0007669"/>
    <property type="project" value="UniProtKB-KW"/>
</dbReference>
<dbReference type="OrthoDB" id="9815559at2"/>
<dbReference type="CDD" id="cd02517">
    <property type="entry name" value="CMP-KDO-Synthetase"/>
    <property type="match status" value="1"/>
</dbReference>
<dbReference type="STRING" id="314260.PB2503_07754"/>
<dbReference type="GO" id="GO:0005829">
    <property type="term" value="C:cytosol"/>
    <property type="evidence" value="ECO:0007669"/>
    <property type="project" value="TreeGrafter"/>
</dbReference>
<organism evidence="4 5">
    <name type="scientific">Parvularcula bermudensis (strain ATCC BAA-594 / HTCC2503 / KCTC 12087)</name>
    <dbReference type="NCBI Taxonomy" id="314260"/>
    <lineage>
        <taxon>Bacteria</taxon>
        <taxon>Pseudomonadati</taxon>
        <taxon>Pseudomonadota</taxon>
        <taxon>Alphaproteobacteria</taxon>
        <taxon>Parvularculales</taxon>
        <taxon>Parvularculaceae</taxon>
        <taxon>Parvularcula</taxon>
    </lineage>
</organism>
<dbReference type="Proteomes" id="UP000001302">
    <property type="component" value="Chromosome"/>
</dbReference>
<dbReference type="SUPFAM" id="SSF53448">
    <property type="entry name" value="Nucleotide-diphospho-sugar transferases"/>
    <property type="match status" value="1"/>
</dbReference>
<dbReference type="eggNOG" id="COG1212">
    <property type="taxonomic scope" value="Bacteria"/>
</dbReference>
<reference evidence="4 5" key="2">
    <citation type="journal article" date="2011" name="J. Bacteriol.">
        <title>Complete genome sequence of strain HTCC2503T of Parvularcula bermudensis, the type species of the order "Parvularculales" in the class Alphaproteobacteria.</title>
        <authorList>
            <person name="Oh H.M."/>
            <person name="Kang I."/>
            <person name="Vergin K.L."/>
            <person name="Kang D."/>
            <person name="Rhee K.H."/>
            <person name="Giovannoni S.J."/>
            <person name="Cho J.C."/>
        </authorList>
    </citation>
    <scope>NUCLEOTIDE SEQUENCE [LARGE SCALE GENOMIC DNA]</scope>
    <source>
        <strain evidence="5">ATCC BAA-594 / HTCC2503 / KCTC 12087</strain>
    </source>
</reference>
<reference evidence="5" key="1">
    <citation type="submission" date="2010-08" db="EMBL/GenBank/DDBJ databases">
        <title>Genome sequence of Parvularcula bermudensis HTCC2503.</title>
        <authorList>
            <person name="Kang D.-M."/>
            <person name="Oh H.-M."/>
            <person name="Cho J.-C."/>
        </authorList>
    </citation>
    <scope>NUCLEOTIDE SEQUENCE [LARGE SCALE GENOMIC DNA]</scope>
    <source>
        <strain evidence="5">ATCC BAA-594 / HTCC2503 / KCTC 12087</strain>
    </source>
</reference>
<dbReference type="InterPro" id="IPR004528">
    <property type="entry name" value="KdsB"/>
</dbReference>
<dbReference type="PANTHER" id="PTHR42866">
    <property type="entry name" value="3-DEOXY-MANNO-OCTULOSONATE CYTIDYLYLTRANSFERASE"/>
    <property type="match status" value="1"/>
</dbReference>
<dbReference type="Pfam" id="PF02348">
    <property type="entry name" value="CTP_transf_3"/>
    <property type="match status" value="1"/>
</dbReference>
<dbReference type="InterPro" id="IPR003329">
    <property type="entry name" value="Cytidylyl_trans"/>
</dbReference>
<keyword evidence="2 4" id="KW-0548">Nucleotidyltransferase</keyword>
<evidence type="ECO:0000256" key="2">
    <source>
        <dbReference type="ARBA" id="ARBA00022695"/>
    </source>
</evidence>
<keyword evidence="1 4" id="KW-0808">Transferase</keyword>
<dbReference type="PANTHER" id="PTHR42866:SF2">
    <property type="entry name" value="3-DEOXY-MANNO-OCTULOSONATE CYTIDYLYLTRANSFERASE, MITOCHONDRIAL"/>
    <property type="match status" value="1"/>
</dbReference>
<dbReference type="EMBL" id="CP002156">
    <property type="protein sequence ID" value="ADM09606.1"/>
    <property type="molecule type" value="Genomic_DNA"/>
</dbReference>
<protein>
    <submittedName>
        <fullName evidence="4">3-deoxy-D-manno-octulosonate cytidylyltransferase</fullName>
    </submittedName>
</protein>
<dbReference type="RefSeq" id="WP_013300580.1">
    <property type="nucleotide sequence ID" value="NC_014414.1"/>
</dbReference>
<dbReference type="KEGG" id="pbr:PB2503_07754"/>
<accession>E0TGI7</accession>
<proteinExistence type="predicted"/>
<evidence type="ECO:0000313" key="4">
    <source>
        <dbReference type="EMBL" id="ADM09606.1"/>
    </source>
</evidence>
<dbReference type="InterPro" id="IPR029044">
    <property type="entry name" value="Nucleotide-diphossugar_trans"/>
</dbReference>
<sequence length="263" mass="27902">MSDVLIVIPARYASTRLPGKPLLAETGKPMIVHTAEVAASLPDVRVVVATDDERICTAVEAAGFAAVMTAPHHRSGTDRVAEVARDDPADIVLNLQGDEPEIEAATIDTLIDTHRRAMAQGEIFASTLASPMPVGADPHSPDLVKATLTVPDAHGLRTALTFSRAAVPFVRTAPPQAQPLLHLGLYAFSAQSLQIFPTLTPTPLEQTESLEQLRILEHGHRIAVGLVDHHAPGIDTPADYAAFVARHAQRSPSVAQGSGSSER</sequence>
<dbReference type="AlphaFoldDB" id="E0TGI7"/>
<dbReference type="Gene3D" id="3.90.550.10">
    <property type="entry name" value="Spore Coat Polysaccharide Biosynthesis Protein SpsA, Chain A"/>
    <property type="match status" value="1"/>
</dbReference>
<name>E0TGI7_PARBH</name>
<keyword evidence="3" id="KW-0448">Lipopolysaccharide biosynthesis</keyword>
<dbReference type="GO" id="GO:0008690">
    <property type="term" value="F:3-deoxy-manno-octulosonate cytidylyltransferase activity"/>
    <property type="evidence" value="ECO:0007669"/>
    <property type="project" value="InterPro"/>
</dbReference>
<gene>
    <name evidence="4" type="ordered locus">PB2503_07754</name>
</gene>
<evidence type="ECO:0000313" key="5">
    <source>
        <dbReference type="Proteomes" id="UP000001302"/>
    </source>
</evidence>
<dbReference type="NCBIfam" id="TIGR00466">
    <property type="entry name" value="kdsB"/>
    <property type="match status" value="1"/>
</dbReference>
<evidence type="ECO:0000256" key="1">
    <source>
        <dbReference type="ARBA" id="ARBA00022679"/>
    </source>
</evidence>